<dbReference type="EMBL" id="BBLG01000012">
    <property type="protein sequence ID" value="GAK77713.1"/>
    <property type="molecule type" value="Genomic_DNA"/>
</dbReference>
<evidence type="ECO:0000313" key="2">
    <source>
        <dbReference type="Proteomes" id="UP000028980"/>
    </source>
</evidence>
<dbReference type="AlphaFoldDB" id="A0A081DFL7"/>
<sequence length="46" mass="5384">MVLRYFLNLKLNLNQNLKYLVTLQPKNPVPKQTKISTFALAKHFVP</sequence>
<dbReference type="Proteomes" id="UP000028980">
    <property type="component" value="Unassembled WGS sequence"/>
</dbReference>
<name>A0A081DFL7_NONUL</name>
<comment type="caution">
    <text evidence="1">The sequence shown here is derived from an EMBL/GenBank/DDBJ whole genome shotgun (WGS) entry which is preliminary data.</text>
</comment>
<protein>
    <submittedName>
        <fullName evidence="1">Uncharacterized protein</fullName>
    </submittedName>
</protein>
<organism evidence="1 2">
    <name type="scientific">Nonlabens ulvanivorans</name>
    <name type="common">Persicivirga ulvanivorans</name>
    <dbReference type="NCBI Taxonomy" id="906888"/>
    <lineage>
        <taxon>Bacteria</taxon>
        <taxon>Pseudomonadati</taxon>
        <taxon>Bacteroidota</taxon>
        <taxon>Flavobacteriia</taxon>
        <taxon>Flavobacteriales</taxon>
        <taxon>Flavobacteriaceae</taxon>
        <taxon>Nonlabens</taxon>
    </lineage>
</organism>
<accession>A0A081DFL7</accession>
<reference evidence="1 2" key="1">
    <citation type="journal article" date="2014" name="Genome Announc.">
        <title>Draft Genome Sequences of Marine Flavobacterium Nonlabens Strains NR17, NR24, NR27, NR32, NR33, and Ara13.</title>
        <authorList>
            <person name="Nakanishi M."/>
            <person name="Meirelles P."/>
            <person name="Suzuki R."/>
            <person name="Takatani N."/>
            <person name="Mino S."/>
            <person name="Suda W."/>
            <person name="Oshima K."/>
            <person name="Hattori M."/>
            <person name="Ohkuma M."/>
            <person name="Hosokawa M."/>
            <person name="Miyashita K."/>
            <person name="Thompson F.L."/>
            <person name="Niwa A."/>
            <person name="Sawabe T."/>
            <person name="Sawabe T."/>
        </authorList>
    </citation>
    <scope>NUCLEOTIDE SEQUENCE [LARGE SCALE GENOMIC DNA]</scope>
    <source>
        <strain evidence="2">JCM19296</strain>
    </source>
</reference>
<gene>
    <name evidence="1" type="ORF">JCM19296_3322</name>
</gene>
<evidence type="ECO:0000313" key="1">
    <source>
        <dbReference type="EMBL" id="GAK77713.1"/>
    </source>
</evidence>
<proteinExistence type="predicted"/>